<evidence type="ECO:0000313" key="2">
    <source>
        <dbReference type="Proteomes" id="UP000000588"/>
    </source>
</evidence>
<dbReference type="Proteomes" id="UP000000588">
    <property type="component" value="Chromosome"/>
</dbReference>
<keyword evidence="1" id="KW-0808">Transferase</keyword>
<keyword evidence="2" id="KW-1185">Reference proteome</keyword>
<accession>Q7MU61</accession>
<protein>
    <submittedName>
        <fullName evidence="1">Type II DNA modification methyltransferase, putative</fullName>
    </submittedName>
</protein>
<dbReference type="HOGENOM" id="CLU_071840_0_0_10"/>
<dbReference type="KEGG" id="pgi:PG_1696"/>
<dbReference type="EnsemblBacteria" id="AAQ66710">
    <property type="protein sequence ID" value="AAQ66710"/>
    <property type="gene ID" value="PG_1696"/>
</dbReference>
<dbReference type="eggNOG" id="COG1002">
    <property type="taxonomic scope" value="Bacteria"/>
</dbReference>
<dbReference type="EMBL" id="AE015924">
    <property type="protein sequence ID" value="AAQ66710.1"/>
    <property type="molecule type" value="Genomic_DNA"/>
</dbReference>
<keyword evidence="1" id="KW-0489">Methyltransferase</keyword>
<reference evidence="1 2" key="1">
    <citation type="journal article" date="2003" name="J. Bacteriol.">
        <title>Complete genome sequence of the oral pathogenic bacterium Porphyromonas gingivalis strain W83.</title>
        <authorList>
            <person name="Nelson K."/>
            <person name="Fleishmann R."/>
            <person name="DeBoy R."/>
            <person name="Paulsen I."/>
            <person name="Fouts D."/>
            <person name="Eisen J."/>
            <person name="Daugherty S."/>
            <person name="Dodson R."/>
            <person name="Durkin A."/>
            <person name="Gwinn M."/>
            <person name="Haft D."/>
            <person name="Kolonay J."/>
            <person name="Nelson W."/>
            <person name="White O."/>
            <person name="Mason T."/>
            <person name="Tallon L."/>
            <person name="Gray J."/>
            <person name="Granger D."/>
            <person name="Tettelin H."/>
            <person name="Dong H."/>
            <person name="Galvin J."/>
            <person name="Duncan M."/>
            <person name="Dewhirst F."/>
            <person name="Fraser C."/>
        </authorList>
    </citation>
    <scope>NUCLEOTIDE SEQUENCE [LARGE SCALE GENOMIC DNA]</scope>
    <source>
        <strain evidence="2">ATCC BAA-308 / W83</strain>
    </source>
</reference>
<proteinExistence type="predicted"/>
<sequence length="345" mass="39837">MSNAKRLLVSDMKMGVDISENELLRQSEGLLQRLLFDHTTQRNIFWATDDYTTLGDAYKYDAPITTDSITGEHDTVIQPRVLKSKEEQANRTKDKAEVFTPSWVCNAQNNLIDEAWFGRKDVFNIEQPETKTWIATTEPITFPEGKTWKDYVCSTRMEITCGEAPYLVSRYDTTTGEFIPIPQRIGMLDRKLRIISENTSSTGEWLKMAQKAYKNIYAYEWQGDNLLLAREALLITFIEYYEEKFGKRPLDKSIEYIAYIISWNVWQMDGLKGVVPNSCTHGVSVLPDDLFESMEELILCPGCQNESIKKHNGTYCLIRDWGCKDPKTGENNRKIRFVDLIKNNI</sequence>
<name>Q7MU61_PORGI</name>
<dbReference type="AlphaFoldDB" id="Q7MU61"/>
<dbReference type="GO" id="GO:0008168">
    <property type="term" value="F:methyltransferase activity"/>
    <property type="evidence" value="ECO:0007669"/>
    <property type="project" value="UniProtKB-KW"/>
</dbReference>
<dbReference type="STRING" id="242619.PG_1696"/>
<gene>
    <name evidence="1" type="ordered locus">PG_1696</name>
</gene>
<organism evidence="1 2">
    <name type="scientific">Porphyromonas gingivalis (strain ATCC BAA-308 / W83)</name>
    <dbReference type="NCBI Taxonomy" id="242619"/>
    <lineage>
        <taxon>Bacteria</taxon>
        <taxon>Pseudomonadati</taxon>
        <taxon>Bacteroidota</taxon>
        <taxon>Bacteroidia</taxon>
        <taxon>Bacteroidales</taxon>
        <taxon>Porphyromonadaceae</taxon>
        <taxon>Porphyromonas</taxon>
    </lineage>
</organism>
<dbReference type="REBASE" id="7387">
    <property type="entry name" value="PgiTORF1696P"/>
</dbReference>
<dbReference type="GO" id="GO:0032259">
    <property type="term" value="P:methylation"/>
    <property type="evidence" value="ECO:0007669"/>
    <property type="project" value="UniProtKB-KW"/>
</dbReference>
<evidence type="ECO:0000313" key="1">
    <source>
        <dbReference type="EMBL" id="AAQ66710.1"/>
    </source>
</evidence>